<gene>
    <name evidence="4" type="ORF">CXB51_017920</name>
</gene>
<dbReference type="Proteomes" id="UP000701853">
    <property type="component" value="Chromosome 7"/>
</dbReference>
<accession>A0A8J6CZ01</accession>
<feature type="domain" description="Alpha/beta hydrolase fold-3" evidence="3">
    <location>
        <begin position="156"/>
        <end position="413"/>
    </location>
</feature>
<dbReference type="InterPro" id="IPR029058">
    <property type="entry name" value="AB_hydrolase_fold"/>
</dbReference>
<dbReference type="EMBL" id="JAHUZN010000007">
    <property type="protein sequence ID" value="KAG8489744.1"/>
    <property type="molecule type" value="Genomic_DNA"/>
</dbReference>
<dbReference type="GO" id="GO:0016787">
    <property type="term" value="F:hydrolase activity"/>
    <property type="evidence" value="ECO:0007669"/>
    <property type="project" value="InterPro"/>
</dbReference>
<feature type="compositionally biased region" description="Polar residues" evidence="2">
    <location>
        <begin position="93"/>
        <end position="103"/>
    </location>
</feature>
<dbReference type="OrthoDB" id="408631at2759"/>
<dbReference type="Pfam" id="PF07859">
    <property type="entry name" value="Abhydrolase_3"/>
    <property type="match status" value="1"/>
</dbReference>
<feature type="region of interest" description="Disordered" evidence="2">
    <location>
        <begin position="32"/>
        <end position="53"/>
    </location>
</feature>
<dbReference type="InterPro" id="IPR050466">
    <property type="entry name" value="Carboxylest/Gibb_receptor"/>
</dbReference>
<name>A0A8J6CZ01_9ROSI</name>
<sequence length="533" mass="59729">MPSVALKLYSVFFKFLLKHRLQNLIQNAIDESSNPYGVTTRPEESVSASNPSFTDGVATKDIHIDPFTALSIRIFLPDSSLSPPEQPDLKPNLRSSGNDYPNSHNHRRSSYAPSNVGAPRKDPRRSSLEGLNLRSDNNVYRGYSPSPQNCRKLPIMLQFHGGGWVSGSNESVANDYFCRRIAKLCDVIVIAVGYRLAPENKYPAAFEDGLKVLNWLAKQANLSECSKSMGSGARGVGSEFTKAEVQRHIVDTFGASVVEPWLAAHGDPSRCVLLGVSCGANIVDYVARKAVEAGKRLDPVKVVAQVLMYPFFIGNVPTQSEIKLANSYFYDKAMCLLAWKLFLPKEEFSLDHPAANPLISDRGPPLKFMPPTLTVVAEHDWMRDRAIAYSETLRKVNVDAPVLEYKDAVHEFATLDMLLKTPQAQACAEDIAIWVKKYISTRENNYKDAVTEGSDNVLYLFFRANPNYRMFEVDWTGWSDRLDWEPTEVIVRRLTLSHLCIGKRVIPMATMAYRIYPVAMPEQSPIYSDTNTF</sequence>
<evidence type="ECO:0000313" key="4">
    <source>
        <dbReference type="EMBL" id="KAG8489744.1"/>
    </source>
</evidence>
<dbReference type="PANTHER" id="PTHR23024">
    <property type="entry name" value="ARYLACETAMIDE DEACETYLASE"/>
    <property type="match status" value="1"/>
</dbReference>
<dbReference type="SUPFAM" id="SSF53474">
    <property type="entry name" value="alpha/beta-Hydrolases"/>
    <property type="match status" value="1"/>
</dbReference>
<dbReference type="PANTHER" id="PTHR23024:SF211">
    <property type="entry name" value="B1065G12.16 PROTEIN"/>
    <property type="match status" value="1"/>
</dbReference>
<dbReference type="AlphaFoldDB" id="A0A8J6CZ01"/>
<dbReference type="Gene3D" id="3.40.50.1820">
    <property type="entry name" value="alpha/beta hydrolase"/>
    <property type="match status" value="1"/>
</dbReference>
<dbReference type="InterPro" id="IPR013094">
    <property type="entry name" value="AB_hydrolase_3"/>
</dbReference>
<proteinExistence type="inferred from homology"/>
<evidence type="ECO:0000259" key="3">
    <source>
        <dbReference type="Pfam" id="PF07859"/>
    </source>
</evidence>
<reference evidence="4 5" key="1">
    <citation type="journal article" date="2021" name="bioRxiv">
        <title>The Gossypium anomalum genome as a resource for cotton improvement and evolutionary analysis of hybrid incompatibility.</title>
        <authorList>
            <person name="Grover C.E."/>
            <person name="Yuan D."/>
            <person name="Arick M.A."/>
            <person name="Miller E.R."/>
            <person name="Hu G."/>
            <person name="Peterson D.G."/>
            <person name="Wendel J.F."/>
            <person name="Udall J.A."/>
        </authorList>
    </citation>
    <scope>NUCLEOTIDE SEQUENCE [LARGE SCALE GENOMIC DNA]</scope>
    <source>
        <strain evidence="4">JFW-Udall</strain>
        <tissue evidence="4">Leaf</tissue>
    </source>
</reference>
<comment type="similarity">
    <text evidence="1">Belongs to the 'GDXG' lipolytic enzyme family.</text>
</comment>
<feature type="region of interest" description="Disordered" evidence="2">
    <location>
        <begin position="81"/>
        <end position="130"/>
    </location>
</feature>
<evidence type="ECO:0000256" key="1">
    <source>
        <dbReference type="ARBA" id="ARBA00010515"/>
    </source>
</evidence>
<protein>
    <recommendedName>
        <fullName evidence="3">Alpha/beta hydrolase fold-3 domain-containing protein</fullName>
    </recommendedName>
</protein>
<keyword evidence="5" id="KW-1185">Reference proteome</keyword>
<organism evidence="4 5">
    <name type="scientific">Gossypium anomalum</name>
    <dbReference type="NCBI Taxonomy" id="47600"/>
    <lineage>
        <taxon>Eukaryota</taxon>
        <taxon>Viridiplantae</taxon>
        <taxon>Streptophyta</taxon>
        <taxon>Embryophyta</taxon>
        <taxon>Tracheophyta</taxon>
        <taxon>Spermatophyta</taxon>
        <taxon>Magnoliopsida</taxon>
        <taxon>eudicotyledons</taxon>
        <taxon>Gunneridae</taxon>
        <taxon>Pentapetalae</taxon>
        <taxon>rosids</taxon>
        <taxon>malvids</taxon>
        <taxon>Malvales</taxon>
        <taxon>Malvaceae</taxon>
        <taxon>Malvoideae</taxon>
        <taxon>Gossypium</taxon>
    </lineage>
</organism>
<evidence type="ECO:0000313" key="5">
    <source>
        <dbReference type="Proteomes" id="UP000701853"/>
    </source>
</evidence>
<comment type="caution">
    <text evidence="4">The sequence shown here is derived from an EMBL/GenBank/DDBJ whole genome shotgun (WGS) entry which is preliminary data.</text>
</comment>
<evidence type="ECO:0000256" key="2">
    <source>
        <dbReference type="SAM" id="MobiDB-lite"/>
    </source>
</evidence>